<feature type="domain" description="Ferritin-like diiron" evidence="14">
    <location>
        <begin position="79"/>
        <end position="232"/>
    </location>
</feature>
<name>I0YPX8_COCSC</name>
<evidence type="ECO:0000256" key="9">
    <source>
        <dbReference type="ARBA" id="ARBA00025111"/>
    </source>
</evidence>
<dbReference type="InterPro" id="IPR009040">
    <property type="entry name" value="Ferritin-like_diiron"/>
</dbReference>
<dbReference type="InterPro" id="IPR009078">
    <property type="entry name" value="Ferritin-like_SF"/>
</dbReference>
<dbReference type="InterPro" id="IPR001519">
    <property type="entry name" value="Ferritin"/>
</dbReference>
<evidence type="ECO:0000313" key="16">
    <source>
        <dbReference type="Proteomes" id="UP000007264"/>
    </source>
</evidence>
<dbReference type="Proteomes" id="UP000007264">
    <property type="component" value="Unassembled WGS sequence"/>
</dbReference>
<accession>I0YPX8</accession>
<dbReference type="GO" id="GO:0009507">
    <property type="term" value="C:chloroplast"/>
    <property type="evidence" value="ECO:0007669"/>
    <property type="project" value="UniProtKB-SubCell"/>
</dbReference>
<feature type="binding site" evidence="12">
    <location>
        <position position="96"/>
    </location>
    <ligand>
        <name>Fe cation</name>
        <dbReference type="ChEBI" id="CHEBI:24875"/>
        <label>1</label>
    </ligand>
</feature>
<comment type="subcellular location">
    <subcellularLocation>
        <location evidence="1">Plastid</location>
        <location evidence="1">Chloroplast</location>
    </subcellularLocation>
</comment>
<evidence type="ECO:0000256" key="12">
    <source>
        <dbReference type="PIRSR" id="PIRSR601519-1"/>
    </source>
</evidence>
<dbReference type="EMBL" id="AGSI01000015">
    <property type="protein sequence ID" value="EIE20447.1"/>
    <property type="molecule type" value="Genomic_DNA"/>
</dbReference>
<dbReference type="GeneID" id="17038423"/>
<dbReference type="KEGG" id="csl:COCSUDRAFT_67369"/>
<evidence type="ECO:0000313" key="15">
    <source>
        <dbReference type="EMBL" id="EIE20447.1"/>
    </source>
</evidence>
<sequence>MANLLSVSGQAKAICLASRDPKRNSKLAGSGKHRSHRSLTLCMAAKEKAEINFAPFQEVKGELATVSKVDQSSQSFARSNYEVSCEAAVNDQINIEYNISYIYHSMFAFFDRDNVGLPGFAEYFRESSEEEREHAEKLMRQQTRRGGRVKLQSILLPETEFNNKDKGDALYAMELSLSLEKLNFQKLLALHKVAADAEDAQLADFIEGNFLHEQVKDIKRVSEYVSQLRRVGKGLGVFEFDKYLSDDIKNGA</sequence>
<evidence type="ECO:0000256" key="4">
    <source>
        <dbReference type="ARBA" id="ARBA00022528"/>
    </source>
</evidence>
<dbReference type="eggNOG" id="KOG2332">
    <property type="taxonomic scope" value="Eukaryota"/>
</dbReference>
<dbReference type="GO" id="GO:0008199">
    <property type="term" value="F:ferric iron binding"/>
    <property type="evidence" value="ECO:0007669"/>
    <property type="project" value="InterPro"/>
</dbReference>
<comment type="function">
    <text evidence="13">Stores iron in a soluble, non-toxic, readily available form. Important for iron homeostasis. Iron is taken up in the ferrous form and deposited as ferric hydroxides after oxidation.</text>
</comment>
<dbReference type="SUPFAM" id="SSF47240">
    <property type="entry name" value="Ferritin-like"/>
    <property type="match status" value="1"/>
</dbReference>
<evidence type="ECO:0000256" key="8">
    <source>
        <dbReference type="ARBA" id="ARBA00023004"/>
    </source>
</evidence>
<gene>
    <name evidence="15" type="ORF">COCSUDRAFT_67369</name>
</gene>
<comment type="catalytic activity">
    <reaction evidence="11 13">
        <text>4 Fe(2+) + O2 + 4 H(+) = 4 Fe(3+) + 2 H2O</text>
        <dbReference type="Rhea" id="RHEA:11148"/>
        <dbReference type="ChEBI" id="CHEBI:15377"/>
        <dbReference type="ChEBI" id="CHEBI:15378"/>
        <dbReference type="ChEBI" id="CHEBI:15379"/>
        <dbReference type="ChEBI" id="CHEBI:29033"/>
        <dbReference type="ChEBI" id="CHEBI:29034"/>
        <dbReference type="EC" id="1.16.3.1"/>
    </reaction>
</comment>
<evidence type="ECO:0000256" key="5">
    <source>
        <dbReference type="ARBA" id="ARBA00022640"/>
    </source>
</evidence>
<feature type="binding site" evidence="12">
    <location>
        <position position="180"/>
    </location>
    <ligand>
        <name>Fe cation</name>
        <dbReference type="ChEBI" id="CHEBI:24875"/>
        <label>1</label>
    </ligand>
</feature>
<dbReference type="Pfam" id="PF00210">
    <property type="entry name" value="Ferritin"/>
    <property type="match status" value="1"/>
</dbReference>
<keyword evidence="8 12" id="KW-0408">Iron</keyword>
<proteinExistence type="inferred from homology"/>
<keyword evidence="16" id="KW-1185">Reference proteome</keyword>
<evidence type="ECO:0000256" key="10">
    <source>
        <dbReference type="ARBA" id="ARBA00026060"/>
    </source>
</evidence>
<dbReference type="CDD" id="cd01056">
    <property type="entry name" value="Euk_Ferritin"/>
    <property type="match status" value="1"/>
</dbReference>
<evidence type="ECO:0000256" key="1">
    <source>
        <dbReference type="ARBA" id="ARBA00004229"/>
    </source>
</evidence>
<feature type="binding site" evidence="12">
    <location>
        <position position="131"/>
    </location>
    <ligand>
        <name>Fe cation</name>
        <dbReference type="ChEBI" id="CHEBI:24875"/>
        <label>1</label>
    </ligand>
</feature>
<comment type="similarity">
    <text evidence="2 13">Belongs to the ferritin family.</text>
</comment>
<evidence type="ECO:0000256" key="11">
    <source>
        <dbReference type="ARBA" id="ARBA00047990"/>
    </source>
</evidence>
<evidence type="ECO:0000256" key="7">
    <source>
        <dbReference type="ARBA" id="ARBA00023002"/>
    </source>
</evidence>
<evidence type="ECO:0000259" key="14">
    <source>
        <dbReference type="PROSITE" id="PS50905"/>
    </source>
</evidence>
<dbReference type="OrthoDB" id="186462at2759"/>
<dbReference type="GO" id="GO:0006879">
    <property type="term" value="P:intracellular iron ion homeostasis"/>
    <property type="evidence" value="ECO:0007669"/>
    <property type="project" value="UniProtKB-KW"/>
</dbReference>
<dbReference type="AlphaFoldDB" id="I0YPX8"/>
<comment type="caution">
    <text evidence="15">The sequence shown here is derived from an EMBL/GenBank/DDBJ whole genome shotgun (WGS) entry which is preliminary data.</text>
</comment>
<comment type="function">
    <text evidence="9">Stores iron in a soluble, non-toxic, readily available form. Important for iron homeostasis. Has ferroxidase activity. Iron is taken up in the ferrous form and deposited as ferric hydroxides after oxidation.</text>
</comment>
<evidence type="ECO:0000256" key="2">
    <source>
        <dbReference type="ARBA" id="ARBA00007513"/>
    </source>
</evidence>
<dbReference type="InterPro" id="IPR012347">
    <property type="entry name" value="Ferritin-like"/>
</dbReference>
<dbReference type="GO" id="GO:0004322">
    <property type="term" value="F:ferroxidase activity"/>
    <property type="evidence" value="ECO:0007669"/>
    <property type="project" value="UniProtKB-EC"/>
</dbReference>
<feature type="binding site" evidence="12">
    <location>
        <position position="134"/>
    </location>
    <ligand>
        <name>Fe cation</name>
        <dbReference type="ChEBI" id="CHEBI:24875"/>
        <label>1</label>
    </ligand>
</feature>
<dbReference type="EC" id="1.16.3.1" evidence="13"/>
<dbReference type="PROSITE" id="PS00204">
    <property type="entry name" value="FERRITIN_2"/>
    <property type="match status" value="1"/>
</dbReference>
<dbReference type="PANTHER" id="PTHR11431">
    <property type="entry name" value="FERRITIN"/>
    <property type="match status" value="1"/>
</dbReference>
<evidence type="ECO:0000256" key="13">
    <source>
        <dbReference type="RuleBase" id="RU361145"/>
    </source>
</evidence>
<protein>
    <recommendedName>
        <fullName evidence="13">Ferritin</fullName>
        <ecNumber evidence="13">1.16.3.1</ecNumber>
    </recommendedName>
</protein>
<dbReference type="InterPro" id="IPR014034">
    <property type="entry name" value="Ferritin_CS"/>
</dbReference>
<organism evidence="15 16">
    <name type="scientific">Coccomyxa subellipsoidea (strain C-169)</name>
    <name type="common">Green microalga</name>
    <dbReference type="NCBI Taxonomy" id="574566"/>
    <lineage>
        <taxon>Eukaryota</taxon>
        <taxon>Viridiplantae</taxon>
        <taxon>Chlorophyta</taxon>
        <taxon>core chlorophytes</taxon>
        <taxon>Trebouxiophyceae</taxon>
        <taxon>Trebouxiophyceae incertae sedis</taxon>
        <taxon>Coccomyxaceae</taxon>
        <taxon>Coccomyxa</taxon>
        <taxon>Coccomyxa subellipsoidea</taxon>
    </lineage>
</organism>
<dbReference type="GO" id="GO:0006950">
    <property type="term" value="P:response to stress"/>
    <property type="evidence" value="ECO:0007669"/>
    <property type="project" value="UniProtKB-ARBA"/>
</dbReference>
<dbReference type="InterPro" id="IPR008331">
    <property type="entry name" value="Ferritin_DPS_dom"/>
</dbReference>
<keyword evidence="7 13" id="KW-0560">Oxidoreductase</keyword>
<dbReference type="GO" id="GO:0008198">
    <property type="term" value="F:ferrous iron binding"/>
    <property type="evidence" value="ECO:0007669"/>
    <property type="project" value="TreeGrafter"/>
</dbReference>
<keyword evidence="4" id="KW-0150">Chloroplast</keyword>
<dbReference type="Gene3D" id="1.20.1260.10">
    <property type="match status" value="1"/>
</dbReference>
<keyword evidence="5" id="KW-0934">Plastid</keyword>
<feature type="binding site" evidence="12">
    <location>
        <position position="214"/>
    </location>
    <ligand>
        <name>Fe cation</name>
        <dbReference type="ChEBI" id="CHEBI:24875"/>
        <label>1</label>
    </ligand>
</feature>
<dbReference type="PANTHER" id="PTHR11431:SF75">
    <property type="entry name" value="FERRITIN"/>
    <property type="match status" value="1"/>
</dbReference>
<comment type="subunit">
    <text evidence="10">Oligomer of 24 subunits. There are two types of subunits: L (light) chain and H (heavy) chain. The major chain can be light or heavy, depending on the species and tissue type. The functional molecule forms a roughly spherical shell with a diameter of 12 nm and contains a central cavity into which the insoluble mineral iron core is deposited.</text>
</comment>
<reference evidence="15 16" key="1">
    <citation type="journal article" date="2012" name="Genome Biol.">
        <title>The genome of the polar eukaryotic microalga coccomyxa subellipsoidea reveals traits of cold adaptation.</title>
        <authorList>
            <person name="Blanc G."/>
            <person name="Agarkova I."/>
            <person name="Grimwood J."/>
            <person name="Kuo A."/>
            <person name="Brueggeman A."/>
            <person name="Dunigan D."/>
            <person name="Gurnon J."/>
            <person name="Ladunga I."/>
            <person name="Lindquist E."/>
            <person name="Lucas S."/>
            <person name="Pangilinan J."/>
            <person name="Proschold T."/>
            <person name="Salamov A."/>
            <person name="Schmutz J."/>
            <person name="Weeks D."/>
            <person name="Yamada T."/>
            <person name="Claverie J.M."/>
            <person name="Grigoriev I."/>
            <person name="Van Etten J."/>
            <person name="Lomsadze A."/>
            <person name="Borodovsky M."/>
        </authorList>
    </citation>
    <scope>NUCLEOTIDE SEQUENCE [LARGE SCALE GENOMIC DNA]</scope>
    <source>
        <strain evidence="15 16">C-169</strain>
    </source>
</reference>
<keyword evidence="3 13" id="KW-0409">Iron storage</keyword>
<dbReference type="GO" id="GO:0006826">
    <property type="term" value="P:iron ion transport"/>
    <property type="evidence" value="ECO:0007669"/>
    <property type="project" value="InterPro"/>
</dbReference>
<evidence type="ECO:0000256" key="3">
    <source>
        <dbReference type="ARBA" id="ARBA00022434"/>
    </source>
</evidence>
<evidence type="ECO:0000256" key="6">
    <source>
        <dbReference type="ARBA" id="ARBA00022723"/>
    </source>
</evidence>
<keyword evidence="6 12" id="KW-0479">Metal-binding</keyword>
<dbReference type="FunFam" id="1.20.1260.10:FF:000006">
    <property type="entry name" value="Ferritin"/>
    <property type="match status" value="1"/>
</dbReference>
<dbReference type="PROSITE" id="PS50905">
    <property type="entry name" value="FERRITIN_LIKE"/>
    <property type="match status" value="1"/>
</dbReference>
<dbReference type="RefSeq" id="XP_005644991.1">
    <property type="nucleotide sequence ID" value="XM_005644934.1"/>
</dbReference>